<feature type="region of interest" description="Disordered" evidence="8">
    <location>
        <begin position="83"/>
        <end position="121"/>
    </location>
</feature>
<feature type="region of interest" description="Disordered" evidence="8">
    <location>
        <begin position="1"/>
        <end position="44"/>
    </location>
</feature>
<feature type="compositionally biased region" description="Polar residues" evidence="8">
    <location>
        <begin position="12"/>
        <end position="22"/>
    </location>
</feature>
<evidence type="ECO:0000256" key="6">
    <source>
        <dbReference type="ARBA" id="ARBA00023229"/>
    </source>
</evidence>
<keyword evidence="5" id="KW-0460">Magnesium</keyword>
<keyword evidence="3 7" id="KW-0808">Transferase</keyword>
<reference evidence="9 10" key="1">
    <citation type="journal article" date="2024" name="Nat. Commun.">
        <title>Phylogenomics reveals the evolutionary origins of lichenization in chlorophyte algae.</title>
        <authorList>
            <person name="Puginier C."/>
            <person name="Libourel C."/>
            <person name="Otte J."/>
            <person name="Skaloud P."/>
            <person name="Haon M."/>
            <person name="Grisel S."/>
            <person name="Petersen M."/>
            <person name="Berrin J.G."/>
            <person name="Delaux P.M."/>
            <person name="Dal Grande F."/>
            <person name="Keller J."/>
        </authorList>
    </citation>
    <scope>NUCLEOTIDE SEQUENCE [LARGE SCALE GENOMIC DNA]</scope>
    <source>
        <strain evidence="9 10">SAG 2036</strain>
    </source>
</reference>
<evidence type="ECO:0008006" key="11">
    <source>
        <dbReference type="Google" id="ProtNLM"/>
    </source>
</evidence>
<sequence length="380" mass="40949">MFGTRRVRPRNNVGNHPNTQTGLSLQSSSASSKPRADANPSLAWYQKRQHLADCRLGAAPQAKQPANRGGIAGPLHVYAPVKEAERQGSSSSSSSDTSTAPSEDGQMPLLSLSTPTSGRELVPTVSSEEILRPVKQDMDILAHNLTTVVGKRHPLLMAAAQQIFGAGGKKLRPAIVLLVARATAELQGLSDIVAKHRRLAEITEMIHTASLVHDDVVDDCNTRRGKTTVNSLYGTRVAVLAGDFLFAQSSWYLANLDNLEVIKLISQVVDDILDFTQTSAQLGKPQGQDLATGNLTAPAVYALQTAAAPELQALIQRRFSEQGDTQHAIQLIKQSGGLDAARQLARQEADQALLALECLPACPSKRSLELMVDYVLDRLY</sequence>
<keyword evidence="4" id="KW-0479">Metal-binding</keyword>
<dbReference type="GO" id="GO:0010236">
    <property type="term" value="P:plastoquinone biosynthetic process"/>
    <property type="evidence" value="ECO:0007669"/>
    <property type="project" value="TreeGrafter"/>
</dbReference>
<evidence type="ECO:0000313" key="9">
    <source>
        <dbReference type="EMBL" id="KAK9807153.1"/>
    </source>
</evidence>
<dbReference type="GO" id="GO:0009507">
    <property type="term" value="C:chloroplast"/>
    <property type="evidence" value="ECO:0007669"/>
    <property type="project" value="TreeGrafter"/>
</dbReference>
<dbReference type="EMBL" id="JALJOQ010000033">
    <property type="protein sequence ID" value="KAK9807153.1"/>
    <property type="molecule type" value="Genomic_DNA"/>
</dbReference>
<dbReference type="InterPro" id="IPR033749">
    <property type="entry name" value="Polyprenyl_synt_CS"/>
</dbReference>
<comment type="cofactor">
    <cofactor evidence="1">
        <name>Mg(2+)</name>
        <dbReference type="ChEBI" id="CHEBI:18420"/>
    </cofactor>
</comment>
<name>A0AAW1PB81_9CHLO</name>
<dbReference type="InterPro" id="IPR000092">
    <property type="entry name" value="Polyprenyl_synt"/>
</dbReference>
<evidence type="ECO:0000256" key="3">
    <source>
        <dbReference type="ARBA" id="ARBA00022679"/>
    </source>
</evidence>
<dbReference type="GO" id="GO:0046872">
    <property type="term" value="F:metal ion binding"/>
    <property type="evidence" value="ECO:0007669"/>
    <property type="project" value="UniProtKB-KW"/>
</dbReference>
<dbReference type="Gene3D" id="1.10.600.10">
    <property type="entry name" value="Farnesyl Diphosphate Synthase"/>
    <property type="match status" value="2"/>
</dbReference>
<dbReference type="Proteomes" id="UP001465755">
    <property type="component" value="Unassembled WGS sequence"/>
</dbReference>
<proteinExistence type="inferred from homology"/>
<organism evidence="9 10">
    <name type="scientific">Symbiochloris irregularis</name>
    <dbReference type="NCBI Taxonomy" id="706552"/>
    <lineage>
        <taxon>Eukaryota</taxon>
        <taxon>Viridiplantae</taxon>
        <taxon>Chlorophyta</taxon>
        <taxon>core chlorophytes</taxon>
        <taxon>Trebouxiophyceae</taxon>
        <taxon>Trebouxiales</taxon>
        <taxon>Trebouxiaceae</taxon>
        <taxon>Symbiochloris</taxon>
    </lineage>
</organism>
<dbReference type="Pfam" id="PF00348">
    <property type="entry name" value="polyprenyl_synt"/>
    <property type="match status" value="1"/>
</dbReference>
<comment type="caution">
    <text evidence="9">The sequence shown here is derived from an EMBL/GenBank/DDBJ whole genome shotgun (WGS) entry which is preliminary data.</text>
</comment>
<feature type="compositionally biased region" description="Low complexity" evidence="8">
    <location>
        <begin position="23"/>
        <end position="32"/>
    </location>
</feature>
<evidence type="ECO:0000256" key="2">
    <source>
        <dbReference type="ARBA" id="ARBA00006706"/>
    </source>
</evidence>
<gene>
    <name evidence="9" type="ORF">WJX73_001026</name>
</gene>
<evidence type="ECO:0000256" key="8">
    <source>
        <dbReference type="SAM" id="MobiDB-lite"/>
    </source>
</evidence>
<protein>
    <recommendedName>
        <fullName evidence="11">Prenyl transferase</fullName>
    </recommendedName>
</protein>
<accession>A0AAW1PB81</accession>
<evidence type="ECO:0000256" key="5">
    <source>
        <dbReference type="ARBA" id="ARBA00022842"/>
    </source>
</evidence>
<dbReference type="GO" id="GO:0004659">
    <property type="term" value="F:prenyltransferase activity"/>
    <property type="evidence" value="ECO:0007669"/>
    <property type="project" value="InterPro"/>
</dbReference>
<dbReference type="AlphaFoldDB" id="A0AAW1PB81"/>
<dbReference type="PROSITE" id="PS00723">
    <property type="entry name" value="POLYPRENYL_SYNTHASE_1"/>
    <property type="match status" value="1"/>
</dbReference>
<keyword evidence="6" id="KW-0414">Isoprene biosynthesis</keyword>
<dbReference type="InterPro" id="IPR008949">
    <property type="entry name" value="Isoprenoid_synthase_dom_sf"/>
</dbReference>
<evidence type="ECO:0000313" key="10">
    <source>
        <dbReference type="Proteomes" id="UP001465755"/>
    </source>
</evidence>
<keyword evidence="10" id="KW-1185">Reference proteome</keyword>
<dbReference type="PANTHER" id="PTHR12001">
    <property type="entry name" value="GERANYLGERANYL PYROPHOSPHATE SYNTHASE"/>
    <property type="match status" value="1"/>
</dbReference>
<evidence type="ECO:0000256" key="4">
    <source>
        <dbReference type="ARBA" id="ARBA00022723"/>
    </source>
</evidence>
<dbReference type="PANTHER" id="PTHR12001:SF69">
    <property type="entry name" value="ALL TRANS-POLYPRENYL-DIPHOSPHATE SYNTHASE PDSS1"/>
    <property type="match status" value="1"/>
</dbReference>
<dbReference type="GO" id="GO:0008299">
    <property type="term" value="P:isoprenoid biosynthetic process"/>
    <property type="evidence" value="ECO:0007669"/>
    <property type="project" value="UniProtKB-KW"/>
</dbReference>
<comment type="similarity">
    <text evidence="2 7">Belongs to the FPP/GGPP synthase family.</text>
</comment>
<evidence type="ECO:0000256" key="1">
    <source>
        <dbReference type="ARBA" id="ARBA00001946"/>
    </source>
</evidence>
<evidence type="ECO:0000256" key="7">
    <source>
        <dbReference type="RuleBase" id="RU004466"/>
    </source>
</evidence>
<dbReference type="CDD" id="cd00685">
    <property type="entry name" value="Trans_IPPS_HT"/>
    <property type="match status" value="1"/>
</dbReference>
<dbReference type="SUPFAM" id="SSF48576">
    <property type="entry name" value="Terpenoid synthases"/>
    <property type="match status" value="1"/>
</dbReference>